<feature type="domain" description="Flavocytochrome c sulphide dehydrogenase flavin-binding" evidence="4">
    <location>
        <begin position="382"/>
        <end position="450"/>
    </location>
</feature>
<evidence type="ECO:0000313" key="7">
    <source>
        <dbReference type="Proteomes" id="UP000427716"/>
    </source>
</evidence>
<dbReference type="InterPro" id="IPR037092">
    <property type="entry name" value="FlavoCytC_S_DH_flav-bd_sf"/>
</dbReference>
<dbReference type="SUPFAM" id="SSF55424">
    <property type="entry name" value="FAD/NAD-linked reductases, dimerisation (C-terminal) domain"/>
    <property type="match status" value="1"/>
</dbReference>
<reference evidence="6 7" key="1">
    <citation type="submission" date="2019-11" db="EMBL/GenBank/DDBJ databases">
        <authorList>
            <person name="Zhang J."/>
            <person name="Sun C."/>
        </authorList>
    </citation>
    <scope>NUCLEOTIDE SEQUENCE [LARGE SCALE GENOMIC DNA]</scope>
    <source>
        <strain evidence="7">sp2</strain>
    </source>
</reference>
<dbReference type="InterPro" id="IPR015323">
    <property type="entry name" value="FlavoCytC_S_DH_flav-bd"/>
</dbReference>
<dbReference type="GO" id="GO:0016491">
    <property type="term" value="F:oxidoreductase activity"/>
    <property type="evidence" value="ECO:0007669"/>
    <property type="project" value="InterPro"/>
</dbReference>
<dbReference type="Pfam" id="PF21706">
    <property type="entry name" value="FCSD_central"/>
    <property type="match status" value="1"/>
</dbReference>
<dbReference type="PROSITE" id="PS51318">
    <property type="entry name" value="TAT"/>
    <property type="match status" value="1"/>
</dbReference>
<accession>A0A6I6D2K9</accession>
<feature type="domain" description="FAD/NAD(P)-binding" evidence="3">
    <location>
        <begin position="33"/>
        <end position="149"/>
    </location>
</feature>
<dbReference type="PANTHER" id="PTHR43755">
    <property type="match status" value="1"/>
</dbReference>
<dbReference type="PANTHER" id="PTHR43755:SF1">
    <property type="entry name" value="FAD-DEPENDENT PYRIDINE NUCLEOTIDE-DISULPHIDE OXIDOREDUCTASE"/>
    <property type="match status" value="1"/>
</dbReference>
<sequence length="451" mass="49436">MNRRDFLKILGAGTAAGTSTLAAPLARAEPAPRVVIVGGGVGGATTAKYLKLYAPHVNVTIIEPKREYQRPYGSSEVITGQIELEDIVISYDDLKTRHGVEFVHDTVEAIDFEAKQVRTAGGQRLGYDRLVVSPGVSFDFEAIDGLNAELAETRLPHAWDAGDQLLVLKEQLESLPENPTVVIGPPPNPYRCPPGPYERAGLIAQWLLDRGDTQARVVILDPKNGFTTDYTMLHAWNDLYDFNIPEPARSKYSDEEWAQLTVHDNPGPIEWVMGDMGGRILSVDAETMTVEAEAGSFQADLINIIPPLKAGRIAIDQDLADDSGWCPVDQRTFESTRHADVHVIGDACIAGAMPKSGYAANSQAKVLAIQLKALLAGNDPVEPVFQNTCYALAGNTEVGMFVADVFRLDGDTIARVDEQRYLPFDATETEYRLAALYQHNWMKAFTEDCFS</sequence>
<dbReference type="Gene3D" id="3.90.760.10">
    <property type="entry name" value="Flavocytochrome c sulphide dehydrogenase, flavin-binding domain"/>
    <property type="match status" value="1"/>
</dbReference>
<dbReference type="InterPro" id="IPR023753">
    <property type="entry name" value="FAD/NAD-binding_dom"/>
</dbReference>
<evidence type="ECO:0000313" key="6">
    <source>
        <dbReference type="EMBL" id="QGT79138.1"/>
    </source>
</evidence>
<dbReference type="EMBL" id="CP046415">
    <property type="protein sequence ID" value="QGT79138.1"/>
    <property type="molecule type" value="Genomic_DNA"/>
</dbReference>
<dbReference type="Proteomes" id="UP000427716">
    <property type="component" value="Chromosome"/>
</dbReference>
<protein>
    <submittedName>
        <fullName evidence="6">Pyridine nucleotide-disulfide oxidoreductase</fullName>
    </submittedName>
</protein>
<keyword evidence="7" id="KW-1185">Reference proteome</keyword>
<keyword evidence="2" id="KW-0274">FAD</keyword>
<dbReference type="RefSeq" id="WP_156574849.1">
    <property type="nucleotide sequence ID" value="NZ_CP046415.1"/>
</dbReference>
<dbReference type="InterPro" id="IPR036188">
    <property type="entry name" value="FAD/NAD-bd_sf"/>
</dbReference>
<proteinExistence type="predicted"/>
<evidence type="ECO:0000259" key="3">
    <source>
        <dbReference type="Pfam" id="PF07992"/>
    </source>
</evidence>
<dbReference type="SUPFAM" id="SSF51905">
    <property type="entry name" value="FAD/NAD(P)-binding domain"/>
    <property type="match status" value="2"/>
</dbReference>
<dbReference type="InterPro" id="IPR049386">
    <property type="entry name" value="FCSD_central"/>
</dbReference>
<dbReference type="KEGG" id="ghl:GM160_09705"/>
<gene>
    <name evidence="6" type="ORF">GM160_09705</name>
</gene>
<dbReference type="InterPro" id="IPR016156">
    <property type="entry name" value="FAD/NAD-linked_Rdtase_dimer_sf"/>
</dbReference>
<organism evidence="6 7">
    <name type="scientific">Guyparkeria halophila</name>
    <dbReference type="NCBI Taxonomy" id="47960"/>
    <lineage>
        <taxon>Bacteria</taxon>
        <taxon>Pseudomonadati</taxon>
        <taxon>Pseudomonadota</taxon>
        <taxon>Gammaproteobacteria</taxon>
        <taxon>Chromatiales</taxon>
        <taxon>Thioalkalibacteraceae</taxon>
        <taxon>Guyparkeria</taxon>
    </lineage>
</organism>
<evidence type="ECO:0000259" key="5">
    <source>
        <dbReference type="Pfam" id="PF21706"/>
    </source>
</evidence>
<dbReference type="Gene3D" id="3.50.50.60">
    <property type="entry name" value="FAD/NAD(P)-binding domain"/>
    <property type="match status" value="2"/>
</dbReference>
<feature type="domain" description="Sulfide dehydrogenase [flavocytochrome c] flavoprotein chain central" evidence="5">
    <location>
        <begin position="167"/>
        <end position="306"/>
    </location>
</feature>
<name>A0A6I6D2K9_9GAMM</name>
<evidence type="ECO:0000256" key="2">
    <source>
        <dbReference type="ARBA" id="ARBA00022827"/>
    </source>
</evidence>
<evidence type="ECO:0000256" key="1">
    <source>
        <dbReference type="ARBA" id="ARBA00022630"/>
    </source>
</evidence>
<dbReference type="GO" id="GO:0050660">
    <property type="term" value="F:flavin adenine dinucleotide binding"/>
    <property type="evidence" value="ECO:0007669"/>
    <property type="project" value="InterPro"/>
</dbReference>
<dbReference type="Pfam" id="PF09242">
    <property type="entry name" value="FCSD-flav_bind"/>
    <property type="match status" value="1"/>
</dbReference>
<dbReference type="InterPro" id="IPR052541">
    <property type="entry name" value="SQRD"/>
</dbReference>
<dbReference type="Pfam" id="PF07992">
    <property type="entry name" value="Pyr_redox_2"/>
    <property type="match status" value="1"/>
</dbReference>
<dbReference type="AlphaFoldDB" id="A0A6I6D2K9"/>
<dbReference type="InterPro" id="IPR006311">
    <property type="entry name" value="TAT_signal"/>
</dbReference>
<evidence type="ECO:0000259" key="4">
    <source>
        <dbReference type="Pfam" id="PF09242"/>
    </source>
</evidence>
<keyword evidence="1" id="KW-0285">Flavoprotein</keyword>